<dbReference type="Pfam" id="PF01683">
    <property type="entry name" value="EB"/>
    <property type="match status" value="1"/>
</dbReference>
<dbReference type="AlphaFoldDB" id="A0A3P6T307"/>
<reference evidence="3 4" key="1">
    <citation type="submission" date="2018-11" db="EMBL/GenBank/DDBJ databases">
        <authorList>
            <consortium name="Pathogen Informatics"/>
        </authorList>
    </citation>
    <scope>NUCLEOTIDE SEQUENCE [LARGE SCALE GENOMIC DNA]</scope>
</reference>
<dbReference type="Proteomes" id="UP000271098">
    <property type="component" value="Unassembled WGS sequence"/>
</dbReference>
<keyword evidence="1" id="KW-1133">Transmembrane helix</keyword>
<name>A0A3P6T307_9BILA</name>
<accession>A0A3P6T307</accession>
<evidence type="ECO:0000256" key="1">
    <source>
        <dbReference type="SAM" id="Phobius"/>
    </source>
</evidence>
<evidence type="ECO:0000313" key="3">
    <source>
        <dbReference type="EMBL" id="VDK59721.1"/>
    </source>
</evidence>
<evidence type="ECO:0000259" key="2">
    <source>
        <dbReference type="Pfam" id="PF01683"/>
    </source>
</evidence>
<dbReference type="InterPro" id="IPR006149">
    <property type="entry name" value="EB_dom"/>
</dbReference>
<proteinExistence type="predicted"/>
<feature type="domain" description="EB" evidence="2">
    <location>
        <begin position="3"/>
        <end position="47"/>
    </location>
</feature>
<sequence length="110" mass="12480">MLNNRCFTLATFNESCLVSEQCPRNAICDYAAKCVCPFGMTVVNGRCQAYDLHECPDSEVMFELKKDLTRTLYLLIKLAISMHFGLVLIWAEKVGEAQKGRAIQNNQQKK</sequence>
<protein>
    <recommendedName>
        <fullName evidence="2">EB domain-containing protein</fullName>
    </recommendedName>
</protein>
<dbReference type="EMBL" id="UYRT01021090">
    <property type="protein sequence ID" value="VDK59721.1"/>
    <property type="molecule type" value="Genomic_DNA"/>
</dbReference>
<gene>
    <name evidence="3" type="ORF">GPUH_LOCUS7799</name>
</gene>
<keyword evidence="4" id="KW-1185">Reference proteome</keyword>
<organism evidence="3 4">
    <name type="scientific">Gongylonema pulchrum</name>
    <dbReference type="NCBI Taxonomy" id="637853"/>
    <lineage>
        <taxon>Eukaryota</taxon>
        <taxon>Metazoa</taxon>
        <taxon>Ecdysozoa</taxon>
        <taxon>Nematoda</taxon>
        <taxon>Chromadorea</taxon>
        <taxon>Rhabditida</taxon>
        <taxon>Spirurina</taxon>
        <taxon>Spiruromorpha</taxon>
        <taxon>Spiruroidea</taxon>
        <taxon>Gongylonematidae</taxon>
        <taxon>Gongylonema</taxon>
    </lineage>
</organism>
<dbReference type="OrthoDB" id="5874482at2759"/>
<keyword evidence="1" id="KW-0472">Membrane</keyword>
<keyword evidence="1" id="KW-0812">Transmembrane</keyword>
<feature type="transmembrane region" description="Helical" evidence="1">
    <location>
        <begin position="71"/>
        <end position="91"/>
    </location>
</feature>
<evidence type="ECO:0000313" key="4">
    <source>
        <dbReference type="Proteomes" id="UP000271098"/>
    </source>
</evidence>